<accession>B9RWS0</accession>
<feature type="compositionally biased region" description="Polar residues" evidence="2">
    <location>
        <begin position="273"/>
        <end position="288"/>
    </location>
</feature>
<reference evidence="4" key="1">
    <citation type="journal article" date="2010" name="Nat. Biotechnol.">
        <title>Draft genome sequence of the oilseed species Ricinus communis.</title>
        <authorList>
            <person name="Chan A.P."/>
            <person name="Crabtree J."/>
            <person name="Zhao Q."/>
            <person name="Lorenzi H."/>
            <person name="Orvis J."/>
            <person name="Puiu D."/>
            <person name="Melake-Berhan A."/>
            <person name="Jones K.M."/>
            <person name="Redman J."/>
            <person name="Chen G."/>
            <person name="Cahoon E.B."/>
            <person name="Gedil M."/>
            <person name="Stanke M."/>
            <person name="Haas B.J."/>
            <person name="Wortman J.R."/>
            <person name="Fraser-Liggett C.M."/>
            <person name="Ravel J."/>
            <person name="Rabinowicz P.D."/>
        </authorList>
    </citation>
    <scope>NUCLEOTIDE SEQUENCE [LARGE SCALE GENOMIC DNA]</scope>
    <source>
        <strain evidence="4">cv. Hale</strain>
    </source>
</reference>
<dbReference type="FunCoup" id="B9RWS0">
    <property type="interactions" value="2023"/>
</dbReference>
<name>B9RWS0_RICCO</name>
<sequence>MASAQVLPSSRKQEHLEAGKRRLEEFRKKKAADRARKAAATSQPLASSVVSVNEKQALESEIVRLTDSDGAGTSDGPIEVTVSGTTLKDADAIPPSMSHYKAPLADIHVNSHDFTRPNASVAADAKYDIETDQMNNDTDTYSGSQDGVVPYVILSSRHSSIPPPSQESFSQSIPFQSMEYNTSLKDYAFTAPSPLQTKISSNASTLVTDVDFIQHNNNLRGSSLEVEQDKHFNGSLRNDFGEANFSISLGGFPSAYGKSMQTSDTIGYDSDSKSSSNHTQLLSGTSEPNSRRSRPSFLDSLNVTRASSGTSFQPTELQKESFMPGKSNGMGALDSSTFQNLSVEAQTLGHHPMTFSASSNSVEMSNIDENSWGRKHEFYSSKHNEDFAALEQHIEDLTQEKFSLQRALESSRALAESLAAENSSLTDNYNQQRSAVNQLKSDMEKLQEEIKVHLVELESVKMEYGNAKLECDASDERAKILASEVIGLEEKVFNFFVMLFSTFTTQVSLVLCFNNCQFYDTEKKLLQSKLRKASASGKSLDISQNSGNKKDMSTSTEDLDPCNEETVDTTALIGNDIPIHPENGQSNLEVSTVHIPADQMRLIENINTLISELALEKEELMQALSSESSQCSRLKDLNNELSRKLEAQTQRLELLTAQSMANENIQARLPDSHAMQETTTYADEGDEVVERVLGWIMKLFPGGPSRRRTSKLL</sequence>
<dbReference type="eggNOG" id="ENOG502RCM2">
    <property type="taxonomic scope" value="Eukaryota"/>
</dbReference>
<dbReference type="AlphaFoldDB" id="B9RWS0"/>
<evidence type="ECO:0000256" key="1">
    <source>
        <dbReference type="SAM" id="Coils"/>
    </source>
</evidence>
<dbReference type="GO" id="GO:0040008">
    <property type="term" value="P:regulation of growth"/>
    <property type="evidence" value="ECO:0007669"/>
    <property type="project" value="InterPro"/>
</dbReference>
<dbReference type="Proteomes" id="UP000008311">
    <property type="component" value="Unassembled WGS sequence"/>
</dbReference>
<dbReference type="InParanoid" id="B9RWS0"/>
<feature type="compositionally biased region" description="Polar residues" evidence="2">
    <location>
        <begin position="1"/>
        <end position="10"/>
    </location>
</feature>
<proteinExistence type="predicted"/>
<evidence type="ECO:0000313" key="3">
    <source>
        <dbReference type="EMBL" id="EEF44322.1"/>
    </source>
</evidence>
<evidence type="ECO:0000256" key="2">
    <source>
        <dbReference type="SAM" id="MobiDB-lite"/>
    </source>
</evidence>
<feature type="coiled-coil region" evidence="1">
    <location>
        <begin position="603"/>
        <end position="658"/>
    </location>
</feature>
<dbReference type="EMBL" id="EQ973823">
    <property type="protein sequence ID" value="EEF44322.1"/>
    <property type="molecule type" value="Genomic_DNA"/>
</dbReference>
<dbReference type="GO" id="GO:0006355">
    <property type="term" value="P:regulation of DNA-templated transcription"/>
    <property type="evidence" value="ECO:0000318"/>
    <property type="project" value="GO_Central"/>
</dbReference>
<keyword evidence="1" id="KW-0175">Coiled coil</keyword>
<protein>
    <submittedName>
        <fullName evidence="3">Uncharacterized protein</fullName>
    </submittedName>
</protein>
<feature type="region of interest" description="Disordered" evidence="2">
    <location>
        <begin position="1"/>
        <end position="21"/>
    </location>
</feature>
<feature type="region of interest" description="Disordered" evidence="2">
    <location>
        <begin position="261"/>
        <end position="334"/>
    </location>
</feature>
<feature type="region of interest" description="Disordered" evidence="2">
    <location>
        <begin position="537"/>
        <end position="562"/>
    </location>
</feature>
<dbReference type="STRING" id="3988.B9RWS0"/>
<dbReference type="PANTHER" id="PTHR47490">
    <property type="entry name" value="PROTEIN BLISTER"/>
    <property type="match status" value="1"/>
</dbReference>
<feature type="region of interest" description="Disordered" evidence="2">
    <location>
        <begin position="26"/>
        <end position="45"/>
    </location>
</feature>
<dbReference type="InterPro" id="IPR044194">
    <property type="entry name" value="BLISTER"/>
</dbReference>
<feature type="compositionally biased region" description="Basic and acidic residues" evidence="2">
    <location>
        <begin position="26"/>
        <end position="36"/>
    </location>
</feature>
<dbReference type="GO" id="GO:0005634">
    <property type="term" value="C:nucleus"/>
    <property type="evidence" value="ECO:0000318"/>
    <property type="project" value="GO_Central"/>
</dbReference>
<feature type="compositionally biased region" description="Basic and acidic residues" evidence="2">
    <location>
        <begin position="11"/>
        <end position="21"/>
    </location>
</feature>
<dbReference type="PANTHER" id="PTHR47490:SF2">
    <property type="entry name" value="PROTEIN BLISTER"/>
    <property type="match status" value="1"/>
</dbReference>
<organism evidence="3 4">
    <name type="scientific">Ricinus communis</name>
    <name type="common">Castor bean</name>
    <dbReference type="NCBI Taxonomy" id="3988"/>
    <lineage>
        <taxon>Eukaryota</taxon>
        <taxon>Viridiplantae</taxon>
        <taxon>Streptophyta</taxon>
        <taxon>Embryophyta</taxon>
        <taxon>Tracheophyta</taxon>
        <taxon>Spermatophyta</taxon>
        <taxon>Magnoliopsida</taxon>
        <taxon>eudicotyledons</taxon>
        <taxon>Gunneridae</taxon>
        <taxon>Pentapetalae</taxon>
        <taxon>rosids</taxon>
        <taxon>fabids</taxon>
        <taxon>Malpighiales</taxon>
        <taxon>Euphorbiaceae</taxon>
        <taxon>Acalyphoideae</taxon>
        <taxon>Acalypheae</taxon>
        <taxon>Ricinus</taxon>
    </lineage>
</organism>
<keyword evidence="4" id="KW-1185">Reference proteome</keyword>
<evidence type="ECO:0000313" key="4">
    <source>
        <dbReference type="Proteomes" id="UP000008311"/>
    </source>
</evidence>
<feature type="coiled-coil region" evidence="1">
    <location>
        <begin position="380"/>
        <end position="463"/>
    </location>
</feature>
<gene>
    <name evidence="3" type="ORF">RCOM_1023810</name>
</gene>
<feature type="compositionally biased region" description="Polar residues" evidence="2">
    <location>
        <begin position="299"/>
        <end position="316"/>
    </location>
</feature>